<feature type="transmembrane region" description="Helical" evidence="9">
    <location>
        <begin position="121"/>
        <end position="142"/>
    </location>
</feature>
<feature type="transmembrane region" description="Helical" evidence="9">
    <location>
        <begin position="98"/>
        <end position="115"/>
    </location>
</feature>
<evidence type="ECO:0000256" key="3">
    <source>
        <dbReference type="ARBA" id="ARBA00022448"/>
    </source>
</evidence>
<dbReference type="PANTHER" id="PTHR10791">
    <property type="entry name" value="RAG1-ACTIVATING PROTEIN 1"/>
    <property type="match status" value="1"/>
</dbReference>
<keyword evidence="4" id="KW-0762">Sugar transport</keyword>
<feature type="non-terminal residue" evidence="10">
    <location>
        <position position="1"/>
    </location>
</feature>
<evidence type="ECO:0000256" key="9">
    <source>
        <dbReference type="SAM" id="Phobius"/>
    </source>
</evidence>
<accession>A0AA88V1Z4</accession>
<dbReference type="InterPro" id="IPR047664">
    <property type="entry name" value="SWEET"/>
</dbReference>
<feature type="transmembrane region" description="Helical" evidence="9">
    <location>
        <begin position="27"/>
        <end position="49"/>
    </location>
</feature>
<evidence type="ECO:0008006" key="12">
    <source>
        <dbReference type="Google" id="ProtNLM"/>
    </source>
</evidence>
<evidence type="ECO:0000256" key="6">
    <source>
        <dbReference type="ARBA" id="ARBA00022737"/>
    </source>
</evidence>
<evidence type="ECO:0000256" key="4">
    <source>
        <dbReference type="ARBA" id="ARBA00022597"/>
    </source>
</evidence>
<proteinExistence type="inferred from homology"/>
<keyword evidence="6" id="KW-0677">Repeat</keyword>
<sequence>MGLVQSWSPVYVLIFLTFAPKKEKGRILGLLIFILGMFSAIAFISVFALHGQKRKLLCGYAGCSHSIFHYNVSISSLSHGDGVSSTVIKTRVWSSCHSFCPCSFSGTSWFIFGLLEKDNFVAVPNGFGSGLGAIQLILYAIYCKNKGEKKENHCRWIPREGTRQQWQSLPREYIEQASTARRTRRD</sequence>
<dbReference type="InterPro" id="IPR004316">
    <property type="entry name" value="SWEET_rpt"/>
</dbReference>
<dbReference type="Pfam" id="PF03083">
    <property type="entry name" value="MtN3_slv"/>
    <property type="match status" value="1"/>
</dbReference>
<comment type="similarity">
    <text evidence="2">Belongs to the SWEET sugar transporter family.</text>
</comment>
<evidence type="ECO:0000256" key="7">
    <source>
        <dbReference type="ARBA" id="ARBA00022989"/>
    </source>
</evidence>
<organism evidence="10 11">
    <name type="scientific">Escallonia herrerae</name>
    <dbReference type="NCBI Taxonomy" id="1293975"/>
    <lineage>
        <taxon>Eukaryota</taxon>
        <taxon>Viridiplantae</taxon>
        <taxon>Streptophyta</taxon>
        <taxon>Embryophyta</taxon>
        <taxon>Tracheophyta</taxon>
        <taxon>Spermatophyta</taxon>
        <taxon>Magnoliopsida</taxon>
        <taxon>eudicotyledons</taxon>
        <taxon>Gunneridae</taxon>
        <taxon>Pentapetalae</taxon>
        <taxon>asterids</taxon>
        <taxon>campanulids</taxon>
        <taxon>Escalloniales</taxon>
        <taxon>Escalloniaceae</taxon>
        <taxon>Escallonia</taxon>
    </lineage>
</organism>
<dbReference type="AlphaFoldDB" id="A0AA88V1Z4"/>
<keyword evidence="5 9" id="KW-0812">Transmembrane</keyword>
<reference evidence="10" key="1">
    <citation type="submission" date="2022-12" db="EMBL/GenBank/DDBJ databases">
        <title>Draft genome assemblies for two species of Escallonia (Escalloniales).</title>
        <authorList>
            <person name="Chanderbali A."/>
            <person name="Dervinis C."/>
            <person name="Anghel I."/>
            <person name="Soltis D."/>
            <person name="Soltis P."/>
            <person name="Zapata F."/>
        </authorList>
    </citation>
    <scope>NUCLEOTIDE SEQUENCE</scope>
    <source>
        <strain evidence="10">UCBG64.0493</strain>
        <tissue evidence="10">Leaf</tissue>
    </source>
</reference>
<dbReference type="Proteomes" id="UP001188597">
    <property type="component" value="Unassembled WGS sequence"/>
</dbReference>
<protein>
    <recommendedName>
        <fullName evidence="12">Bidirectional sugar transporter SWEET</fullName>
    </recommendedName>
</protein>
<evidence type="ECO:0000256" key="5">
    <source>
        <dbReference type="ARBA" id="ARBA00022692"/>
    </source>
</evidence>
<name>A0AA88V1Z4_9ASTE</name>
<keyword evidence="7 9" id="KW-1133">Transmembrane helix</keyword>
<evidence type="ECO:0000256" key="2">
    <source>
        <dbReference type="ARBA" id="ARBA00007809"/>
    </source>
</evidence>
<evidence type="ECO:0000256" key="1">
    <source>
        <dbReference type="ARBA" id="ARBA00004127"/>
    </source>
</evidence>
<comment type="caution">
    <text evidence="10">The sequence shown here is derived from an EMBL/GenBank/DDBJ whole genome shotgun (WGS) entry which is preliminary data.</text>
</comment>
<keyword evidence="8 9" id="KW-0472">Membrane</keyword>
<dbReference type="EMBL" id="JAVXUP010003236">
    <property type="protein sequence ID" value="KAK2999568.1"/>
    <property type="molecule type" value="Genomic_DNA"/>
</dbReference>
<dbReference type="GO" id="GO:0016020">
    <property type="term" value="C:membrane"/>
    <property type="evidence" value="ECO:0007669"/>
    <property type="project" value="InterPro"/>
</dbReference>
<keyword evidence="11" id="KW-1185">Reference proteome</keyword>
<keyword evidence="3" id="KW-0813">Transport</keyword>
<comment type="subcellular location">
    <subcellularLocation>
        <location evidence="1">Endomembrane system</location>
        <topology evidence="1">Multi-pass membrane protein</topology>
    </subcellularLocation>
</comment>
<evidence type="ECO:0000313" key="11">
    <source>
        <dbReference type="Proteomes" id="UP001188597"/>
    </source>
</evidence>
<gene>
    <name evidence="10" type="ORF">RJ639_023932</name>
</gene>
<evidence type="ECO:0000256" key="8">
    <source>
        <dbReference type="ARBA" id="ARBA00023136"/>
    </source>
</evidence>
<dbReference type="GO" id="GO:0012505">
    <property type="term" value="C:endomembrane system"/>
    <property type="evidence" value="ECO:0007669"/>
    <property type="project" value="UniProtKB-SubCell"/>
</dbReference>
<dbReference type="PANTHER" id="PTHR10791:SF44">
    <property type="entry name" value="BIDIRECTIONAL SUGAR TRANSPORTER SWEET1"/>
    <property type="match status" value="1"/>
</dbReference>
<dbReference type="GO" id="GO:0051119">
    <property type="term" value="F:sugar transmembrane transporter activity"/>
    <property type="evidence" value="ECO:0007669"/>
    <property type="project" value="InterPro"/>
</dbReference>
<dbReference type="Gene3D" id="1.20.1280.290">
    <property type="match status" value="1"/>
</dbReference>
<evidence type="ECO:0000313" key="10">
    <source>
        <dbReference type="EMBL" id="KAK2999568.1"/>
    </source>
</evidence>